<reference evidence="18 19" key="1">
    <citation type="submission" date="2016-10" db="EMBL/GenBank/DDBJ databases">
        <authorList>
            <person name="de Groot N.N."/>
        </authorList>
    </citation>
    <scope>NUCLEOTIDE SEQUENCE [LARGE SCALE GENOMIC DNA]</scope>
    <source>
        <strain evidence="18 19">DSM 16619</strain>
    </source>
</reference>
<dbReference type="UniPathway" id="UPA00219"/>
<comment type="similarity">
    <text evidence="14">Belongs to the MurCDEF family.</text>
</comment>
<keyword evidence="6 14" id="KW-0132">Cell division</keyword>
<evidence type="ECO:0000259" key="15">
    <source>
        <dbReference type="Pfam" id="PF01225"/>
    </source>
</evidence>
<dbReference type="HAMAP" id="MF_00046">
    <property type="entry name" value="MurC"/>
    <property type="match status" value="1"/>
</dbReference>
<dbReference type="InterPro" id="IPR036615">
    <property type="entry name" value="Mur_ligase_C_dom_sf"/>
</dbReference>
<evidence type="ECO:0000256" key="12">
    <source>
        <dbReference type="ARBA" id="ARBA00023316"/>
    </source>
</evidence>
<feature type="binding site" evidence="14">
    <location>
        <begin position="112"/>
        <end position="118"/>
    </location>
    <ligand>
        <name>ATP</name>
        <dbReference type="ChEBI" id="CHEBI:30616"/>
    </ligand>
</feature>
<evidence type="ECO:0000256" key="5">
    <source>
        <dbReference type="ARBA" id="ARBA00022598"/>
    </source>
</evidence>
<evidence type="ECO:0000259" key="16">
    <source>
        <dbReference type="Pfam" id="PF02875"/>
    </source>
</evidence>
<dbReference type="PANTHER" id="PTHR43445">
    <property type="entry name" value="UDP-N-ACETYLMURAMATE--L-ALANINE LIGASE-RELATED"/>
    <property type="match status" value="1"/>
</dbReference>
<dbReference type="OrthoDB" id="9804126at2"/>
<dbReference type="Gene3D" id="3.40.1190.10">
    <property type="entry name" value="Mur-like, catalytic domain"/>
    <property type="match status" value="1"/>
</dbReference>
<comment type="pathway">
    <text evidence="2 14">Cell wall biogenesis; peptidoglycan biosynthesis.</text>
</comment>
<dbReference type="InterPro" id="IPR005758">
    <property type="entry name" value="UDP-N-AcMur_Ala_ligase_MurC"/>
</dbReference>
<dbReference type="AlphaFoldDB" id="A0A1G6Q7A1"/>
<evidence type="ECO:0000259" key="17">
    <source>
        <dbReference type="Pfam" id="PF08245"/>
    </source>
</evidence>
<dbReference type="GO" id="GO:0051301">
    <property type="term" value="P:cell division"/>
    <property type="evidence" value="ECO:0007669"/>
    <property type="project" value="UniProtKB-KW"/>
</dbReference>
<dbReference type="InterPro" id="IPR050061">
    <property type="entry name" value="MurCDEF_pg_biosynth"/>
</dbReference>
<dbReference type="Pfam" id="PF02875">
    <property type="entry name" value="Mur_ligase_C"/>
    <property type="match status" value="1"/>
</dbReference>
<dbReference type="Gene3D" id="3.40.50.720">
    <property type="entry name" value="NAD(P)-binding Rossmann-like Domain"/>
    <property type="match status" value="1"/>
</dbReference>
<keyword evidence="10 14" id="KW-0573">Peptidoglycan synthesis</keyword>
<dbReference type="GO" id="GO:0005524">
    <property type="term" value="F:ATP binding"/>
    <property type="evidence" value="ECO:0007669"/>
    <property type="project" value="UniProtKB-UniRule"/>
</dbReference>
<dbReference type="RefSeq" id="WP_092741828.1">
    <property type="nucleotide sequence ID" value="NZ_FMZC01000003.1"/>
</dbReference>
<dbReference type="GO" id="GO:0071555">
    <property type="term" value="P:cell wall organization"/>
    <property type="evidence" value="ECO:0007669"/>
    <property type="project" value="UniProtKB-KW"/>
</dbReference>
<dbReference type="GO" id="GO:0005737">
    <property type="term" value="C:cytoplasm"/>
    <property type="evidence" value="ECO:0007669"/>
    <property type="project" value="UniProtKB-SubCell"/>
</dbReference>
<comment type="subcellular location">
    <subcellularLocation>
        <location evidence="1 14">Cytoplasm</location>
    </subcellularLocation>
</comment>
<accession>A0A1G6Q7A1</accession>
<keyword evidence="5 14" id="KW-0436">Ligase</keyword>
<feature type="domain" description="Mur ligase N-terminal catalytic" evidence="15">
    <location>
        <begin position="7"/>
        <end position="105"/>
    </location>
</feature>
<dbReference type="SUPFAM" id="SSF51984">
    <property type="entry name" value="MurCD N-terminal domain"/>
    <property type="match status" value="1"/>
</dbReference>
<evidence type="ECO:0000256" key="13">
    <source>
        <dbReference type="ARBA" id="ARBA00047833"/>
    </source>
</evidence>
<dbReference type="InterPro" id="IPR000713">
    <property type="entry name" value="Mur_ligase_N"/>
</dbReference>
<keyword evidence="19" id="KW-1185">Reference proteome</keyword>
<evidence type="ECO:0000313" key="19">
    <source>
        <dbReference type="Proteomes" id="UP000198781"/>
    </source>
</evidence>
<dbReference type="InterPro" id="IPR013221">
    <property type="entry name" value="Mur_ligase_cen"/>
</dbReference>
<evidence type="ECO:0000256" key="6">
    <source>
        <dbReference type="ARBA" id="ARBA00022618"/>
    </source>
</evidence>
<dbReference type="Gene3D" id="3.90.190.20">
    <property type="entry name" value="Mur ligase, C-terminal domain"/>
    <property type="match status" value="1"/>
</dbReference>
<name>A0A1G6Q7A1_9BURK</name>
<protein>
    <recommendedName>
        <fullName evidence="3 14">UDP-N-acetylmuramate--L-alanine ligase</fullName>
        <ecNumber evidence="3 14">6.3.2.8</ecNumber>
    </recommendedName>
    <alternativeName>
        <fullName evidence="14">UDP-N-acetylmuramoyl-L-alanine synthetase</fullName>
    </alternativeName>
</protein>
<dbReference type="Pfam" id="PF01225">
    <property type="entry name" value="Mur_ligase"/>
    <property type="match status" value="1"/>
</dbReference>
<dbReference type="Pfam" id="PF08245">
    <property type="entry name" value="Mur_ligase_M"/>
    <property type="match status" value="1"/>
</dbReference>
<dbReference type="PANTHER" id="PTHR43445:SF3">
    <property type="entry name" value="UDP-N-ACETYLMURAMATE--L-ALANINE LIGASE"/>
    <property type="match status" value="1"/>
</dbReference>
<evidence type="ECO:0000256" key="8">
    <source>
        <dbReference type="ARBA" id="ARBA00022840"/>
    </source>
</evidence>
<organism evidence="18 19">
    <name type="scientific">Paracidovorax valerianellae</name>
    <dbReference type="NCBI Taxonomy" id="187868"/>
    <lineage>
        <taxon>Bacteria</taxon>
        <taxon>Pseudomonadati</taxon>
        <taxon>Pseudomonadota</taxon>
        <taxon>Betaproteobacteria</taxon>
        <taxon>Burkholderiales</taxon>
        <taxon>Comamonadaceae</taxon>
        <taxon>Paracidovorax</taxon>
    </lineage>
</organism>
<dbReference type="FunFam" id="3.40.1190.10:FF:000001">
    <property type="entry name" value="UDP-N-acetylmuramate--L-alanine ligase"/>
    <property type="match status" value="1"/>
</dbReference>
<evidence type="ECO:0000256" key="11">
    <source>
        <dbReference type="ARBA" id="ARBA00023306"/>
    </source>
</evidence>
<comment type="catalytic activity">
    <reaction evidence="13 14">
        <text>UDP-N-acetyl-alpha-D-muramate + L-alanine + ATP = UDP-N-acetyl-alpha-D-muramoyl-L-alanine + ADP + phosphate + H(+)</text>
        <dbReference type="Rhea" id="RHEA:23372"/>
        <dbReference type="ChEBI" id="CHEBI:15378"/>
        <dbReference type="ChEBI" id="CHEBI:30616"/>
        <dbReference type="ChEBI" id="CHEBI:43474"/>
        <dbReference type="ChEBI" id="CHEBI:57972"/>
        <dbReference type="ChEBI" id="CHEBI:70757"/>
        <dbReference type="ChEBI" id="CHEBI:83898"/>
        <dbReference type="ChEBI" id="CHEBI:456216"/>
        <dbReference type="EC" id="6.3.2.8"/>
    </reaction>
</comment>
<gene>
    <name evidence="14" type="primary">murC</name>
    <name evidence="18" type="ORF">SAMN05192589_103437</name>
</gene>
<evidence type="ECO:0000256" key="2">
    <source>
        <dbReference type="ARBA" id="ARBA00004752"/>
    </source>
</evidence>
<evidence type="ECO:0000256" key="1">
    <source>
        <dbReference type="ARBA" id="ARBA00004496"/>
    </source>
</evidence>
<dbReference type="SUPFAM" id="SSF53623">
    <property type="entry name" value="MurD-like peptide ligases, catalytic domain"/>
    <property type="match status" value="1"/>
</dbReference>
<dbReference type="InterPro" id="IPR036565">
    <property type="entry name" value="Mur-like_cat_sf"/>
</dbReference>
<keyword evidence="8 14" id="KW-0067">ATP-binding</keyword>
<evidence type="ECO:0000256" key="7">
    <source>
        <dbReference type="ARBA" id="ARBA00022741"/>
    </source>
</evidence>
<proteinExistence type="inferred from homology"/>
<evidence type="ECO:0000256" key="4">
    <source>
        <dbReference type="ARBA" id="ARBA00022490"/>
    </source>
</evidence>
<evidence type="ECO:0000256" key="10">
    <source>
        <dbReference type="ARBA" id="ARBA00022984"/>
    </source>
</evidence>
<dbReference type="SUPFAM" id="SSF53244">
    <property type="entry name" value="MurD-like peptide ligases, peptide-binding domain"/>
    <property type="match status" value="1"/>
</dbReference>
<evidence type="ECO:0000256" key="9">
    <source>
        <dbReference type="ARBA" id="ARBA00022960"/>
    </source>
</evidence>
<evidence type="ECO:0000256" key="14">
    <source>
        <dbReference type="HAMAP-Rule" id="MF_00046"/>
    </source>
</evidence>
<dbReference type="InterPro" id="IPR004101">
    <property type="entry name" value="Mur_ligase_C"/>
</dbReference>
<keyword evidence="9 14" id="KW-0133">Cell shape</keyword>
<dbReference type="GO" id="GO:0008763">
    <property type="term" value="F:UDP-N-acetylmuramate-L-alanine ligase activity"/>
    <property type="evidence" value="ECO:0007669"/>
    <property type="project" value="UniProtKB-UniRule"/>
</dbReference>
<dbReference type="GO" id="GO:0009252">
    <property type="term" value="P:peptidoglycan biosynthetic process"/>
    <property type="evidence" value="ECO:0007669"/>
    <property type="project" value="UniProtKB-UniRule"/>
</dbReference>
<dbReference type="EMBL" id="FMZC01000003">
    <property type="protein sequence ID" value="SDC87517.1"/>
    <property type="molecule type" value="Genomic_DNA"/>
</dbReference>
<keyword evidence="4 14" id="KW-0963">Cytoplasm</keyword>
<dbReference type="STRING" id="187868.SAMN05192589_103437"/>
<keyword evidence="7 14" id="KW-0547">Nucleotide-binding</keyword>
<dbReference type="EC" id="6.3.2.8" evidence="3 14"/>
<feature type="domain" description="Mur ligase C-terminal" evidence="16">
    <location>
        <begin position="315"/>
        <end position="451"/>
    </location>
</feature>
<evidence type="ECO:0000313" key="18">
    <source>
        <dbReference type="EMBL" id="SDC87517.1"/>
    </source>
</evidence>
<comment type="function">
    <text evidence="14">Cell wall formation.</text>
</comment>
<dbReference type="NCBIfam" id="TIGR01082">
    <property type="entry name" value="murC"/>
    <property type="match status" value="1"/>
</dbReference>
<dbReference type="Proteomes" id="UP000198781">
    <property type="component" value="Unassembled WGS sequence"/>
</dbReference>
<evidence type="ECO:0000256" key="3">
    <source>
        <dbReference type="ARBA" id="ARBA00012211"/>
    </source>
</evidence>
<keyword evidence="11 14" id="KW-0131">Cell cycle</keyword>
<feature type="domain" description="Mur ligase central" evidence="17">
    <location>
        <begin position="110"/>
        <end position="293"/>
    </location>
</feature>
<keyword evidence="12 14" id="KW-0961">Cell wall biogenesis/degradation</keyword>
<dbReference type="GO" id="GO:0008360">
    <property type="term" value="P:regulation of cell shape"/>
    <property type="evidence" value="ECO:0007669"/>
    <property type="project" value="UniProtKB-KW"/>
</dbReference>
<sequence>MKHAIRHIHFVGLGGAGMCGIAEVLFNLGYSISGSDLSDSATLRRLEALGIRTCVGHAAAHIEGADAVVTSTAVQADNPEVLAAREKKIPVVPRALMLAELMRLKRGIAIAGTHGKTTTTSLVTSVLAEAGLDPTFVIGGRLNSAGANAKLGSGDYIVVEADESDASFLNLLPVMAVVTNIDADHMETYGHDFGRLKGAFVEFLHRMPFYGTAILCVDNPAIRDILADVTCPITSYGFSEDAQVRAVDVRADAGQMRFRVQRRNGVTLPDIDVVLNLAGEHNVLNALSAIAVAVELNIPDDALLRALASFKGVGRRFQRYGDIPAPAGGTFALIEDYGHHPVEMTATLAAARGAFPGRRLLLAFQPHRYSRTRDCFEDFVKVMGSADAVLLTEVYAAGEAPIVAADGRSLTRALRVAGKVEPVFVDDVGTLAQTIVDNARDGDVVLCMGAGSIGAVPAKVVEMLQKEQTPALSEAA</sequence>